<dbReference type="InterPro" id="IPR058982">
    <property type="entry name" value="Beta-barrel_AprE"/>
</dbReference>
<feature type="coiled-coil region" evidence="1">
    <location>
        <begin position="190"/>
        <end position="231"/>
    </location>
</feature>
<accession>A0ABR6ZW06</accession>
<dbReference type="Gene3D" id="2.40.30.170">
    <property type="match status" value="1"/>
</dbReference>
<reference evidence="4 5" key="1">
    <citation type="submission" date="2020-08" db="EMBL/GenBank/DDBJ databases">
        <title>Novel species isolated from subtropical streams in China.</title>
        <authorList>
            <person name="Lu H."/>
        </authorList>
    </citation>
    <scope>NUCLEOTIDE SEQUENCE [LARGE SCALE GENOMIC DNA]</scope>
    <source>
        <strain evidence="4 5">CY18W</strain>
    </source>
</reference>
<sequence>MLFRREALESKQTNWNNPAKITEGAMHPSIPFIAISITALLLTFCLTARIPRKMLISGHLEPRSGLVTISSSTQGSIQSVGGVDGQVVMQGQPIFEIGTDKYIGSDSTAKRVLSSIEEQKLTLKREISLREQQSKQRGLALSARINGLLLQRANSAQDLVLSRQRLLVTDAEWQRSLELGRSGLIPKATVQQKELENLEAKSRIENSERVLAMIDLDIQAARSELDGLKAQLGPDIENLKRSLAANDQASVEAAMRSGLTITAPVAGTLTLLHRNIGEAVQVNQILATIIPAGDVSESGKINLVATLFAPSRGIGFIQPKQPVTIKYQAFPYEKYGVDVGEVESVSPVAVAVQDIPMMYQRQAAQRGADAENYYKIVVQLSGKSTNRYRKDLTLRAGMTFEAEVRQDERYIWEWIFDPFLRARTFF</sequence>
<keyword evidence="2" id="KW-0472">Membrane</keyword>
<gene>
    <name evidence="4" type="ORF">H8L32_21545</name>
</gene>
<comment type="caution">
    <text evidence="4">The sequence shown here is derived from an EMBL/GenBank/DDBJ whole genome shotgun (WGS) entry which is preliminary data.</text>
</comment>
<evidence type="ECO:0000259" key="3">
    <source>
        <dbReference type="Pfam" id="PF26002"/>
    </source>
</evidence>
<organism evidence="4 5">
    <name type="scientific">Undibacterium hunanense</name>
    <dbReference type="NCBI Taxonomy" id="2762292"/>
    <lineage>
        <taxon>Bacteria</taxon>
        <taxon>Pseudomonadati</taxon>
        <taxon>Pseudomonadota</taxon>
        <taxon>Betaproteobacteria</taxon>
        <taxon>Burkholderiales</taxon>
        <taxon>Oxalobacteraceae</taxon>
        <taxon>Undibacterium</taxon>
    </lineage>
</organism>
<dbReference type="Proteomes" id="UP000650424">
    <property type="component" value="Unassembled WGS sequence"/>
</dbReference>
<proteinExistence type="predicted"/>
<dbReference type="Pfam" id="PF26002">
    <property type="entry name" value="Beta-barrel_AprE"/>
    <property type="match status" value="1"/>
</dbReference>
<protein>
    <submittedName>
        <fullName evidence="4">HlyD family efflux transporter periplasmic adaptor subunit</fullName>
    </submittedName>
</protein>
<dbReference type="PANTHER" id="PTHR30386">
    <property type="entry name" value="MEMBRANE FUSION SUBUNIT OF EMRAB-TOLC MULTIDRUG EFFLUX PUMP"/>
    <property type="match status" value="1"/>
</dbReference>
<feature type="domain" description="AprE-like beta-barrel" evidence="3">
    <location>
        <begin position="309"/>
        <end position="405"/>
    </location>
</feature>
<feature type="transmembrane region" description="Helical" evidence="2">
    <location>
        <begin position="30"/>
        <end position="50"/>
    </location>
</feature>
<keyword evidence="2" id="KW-0812">Transmembrane</keyword>
<name>A0ABR6ZW06_9BURK</name>
<evidence type="ECO:0000313" key="4">
    <source>
        <dbReference type="EMBL" id="MBC3920066.1"/>
    </source>
</evidence>
<keyword evidence="5" id="KW-1185">Reference proteome</keyword>
<dbReference type="PRINTS" id="PR01490">
    <property type="entry name" value="RTXTOXIND"/>
</dbReference>
<dbReference type="Gene3D" id="2.40.50.100">
    <property type="match status" value="1"/>
</dbReference>
<evidence type="ECO:0000256" key="1">
    <source>
        <dbReference type="SAM" id="Coils"/>
    </source>
</evidence>
<dbReference type="EMBL" id="JACOGF010000013">
    <property type="protein sequence ID" value="MBC3920066.1"/>
    <property type="molecule type" value="Genomic_DNA"/>
</dbReference>
<dbReference type="InterPro" id="IPR050739">
    <property type="entry name" value="MFP"/>
</dbReference>
<dbReference type="PANTHER" id="PTHR30386:SF28">
    <property type="entry name" value="EXPORTED PROTEIN"/>
    <property type="match status" value="1"/>
</dbReference>
<keyword evidence="1" id="KW-0175">Coiled coil</keyword>
<evidence type="ECO:0000313" key="5">
    <source>
        <dbReference type="Proteomes" id="UP000650424"/>
    </source>
</evidence>
<evidence type="ECO:0000256" key="2">
    <source>
        <dbReference type="SAM" id="Phobius"/>
    </source>
</evidence>
<keyword evidence="2" id="KW-1133">Transmembrane helix</keyword>